<gene>
    <name evidence="2" type="ORF">Taro_042441</name>
</gene>
<evidence type="ECO:0000256" key="1">
    <source>
        <dbReference type="SAM" id="MobiDB-lite"/>
    </source>
</evidence>
<reference evidence="2" key="1">
    <citation type="submission" date="2017-07" db="EMBL/GenBank/DDBJ databases">
        <title>Taro Niue Genome Assembly and Annotation.</title>
        <authorList>
            <person name="Atibalentja N."/>
            <person name="Keating K."/>
            <person name="Fields C.J."/>
        </authorList>
    </citation>
    <scope>NUCLEOTIDE SEQUENCE</scope>
    <source>
        <strain evidence="2">Niue_2</strain>
        <tissue evidence="2">Leaf</tissue>
    </source>
</reference>
<feature type="region of interest" description="Disordered" evidence="1">
    <location>
        <begin position="143"/>
        <end position="162"/>
    </location>
</feature>
<comment type="caution">
    <text evidence="2">The sequence shown here is derived from an EMBL/GenBank/DDBJ whole genome shotgun (WGS) entry which is preliminary data.</text>
</comment>
<protein>
    <submittedName>
        <fullName evidence="2">Uncharacterized protein</fullName>
    </submittedName>
</protein>
<feature type="region of interest" description="Disordered" evidence="1">
    <location>
        <begin position="96"/>
        <end position="120"/>
    </location>
</feature>
<proteinExistence type="predicted"/>
<dbReference type="Proteomes" id="UP000652761">
    <property type="component" value="Unassembled WGS sequence"/>
</dbReference>
<keyword evidence="3" id="KW-1185">Reference proteome</keyword>
<feature type="non-terminal residue" evidence="2">
    <location>
        <position position="205"/>
    </location>
</feature>
<evidence type="ECO:0000313" key="3">
    <source>
        <dbReference type="Proteomes" id="UP000652761"/>
    </source>
</evidence>
<sequence>SVAWCVSSLLLHASIRRKSTNWQRRRTQISRLGCQLPPFYSPDLHQLLLICRRNMHACMTQSEVTQPPPALMKEEEEEEVSQLKLGYKALDKMRPSTAGEGGCGGGRGSAGSRAPARVPVRTPDLRRGCIPWGCRAMELASKHGTEHGQGSSSEATPAERCSGPSAGPLRLACFGRTTCFACSAAQPKRWIKLGHPAVPPEPPGL</sequence>
<feature type="compositionally biased region" description="Gly residues" evidence="1">
    <location>
        <begin position="99"/>
        <end position="109"/>
    </location>
</feature>
<organism evidence="2 3">
    <name type="scientific">Colocasia esculenta</name>
    <name type="common">Wild taro</name>
    <name type="synonym">Arum esculentum</name>
    <dbReference type="NCBI Taxonomy" id="4460"/>
    <lineage>
        <taxon>Eukaryota</taxon>
        <taxon>Viridiplantae</taxon>
        <taxon>Streptophyta</taxon>
        <taxon>Embryophyta</taxon>
        <taxon>Tracheophyta</taxon>
        <taxon>Spermatophyta</taxon>
        <taxon>Magnoliopsida</taxon>
        <taxon>Liliopsida</taxon>
        <taxon>Araceae</taxon>
        <taxon>Aroideae</taxon>
        <taxon>Colocasieae</taxon>
        <taxon>Colocasia</taxon>
    </lineage>
</organism>
<accession>A0A843WSV0</accession>
<name>A0A843WSV0_COLES</name>
<evidence type="ECO:0000313" key="2">
    <source>
        <dbReference type="EMBL" id="MQM09568.1"/>
    </source>
</evidence>
<dbReference type="EMBL" id="NMUH01004410">
    <property type="protein sequence ID" value="MQM09568.1"/>
    <property type="molecule type" value="Genomic_DNA"/>
</dbReference>
<dbReference type="AlphaFoldDB" id="A0A843WSV0"/>